<comment type="caution">
    <text evidence="3">The sequence shown here is derived from an EMBL/GenBank/DDBJ whole genome shotgun (WGS) entry which is preliminary data.</text>
</comment>
<dbReference type="EMBL" id="BSTK01000004">
    <property type="protein sequence ID" value="GLY85468.1"/>
    <property type="molecule type" value="Genomic_DNA"/>
</dbReference>
<dbReference type="InterPro" id="IPR011008">
    <property type="entry name" value="Dimeric_a/b-barrel"/>
</dbReference>
<feature type="domain" description="DUF1330" evidence="2">
    <location>
        <begin position="102"/>
        <end position="195"/>
    </location>
</feature>
<dbReference type="RefSeq" id="WP_432705927.1">
    <property type="nucleotide sequence ID" value="NZ_BSTK01000004.1"/>
</dbReference>
<dbReference type="SUPFAM" id="SSF46689">
    <property type="entry name" value="Homeodomain-like"/>
    <property type="match status" value="1"/>
</dbReference>
<proteinExistence type="predicted"/>
<dbReference type="Gene3D" id="1.10.10.60">
    <property type="entry name" value="Homeodomain-like"/>
    <property type="match status" value="1"/>
</dbReference>
<evidence type="ECO:0000313" key="3">
    <source>
        <dbReference type="EMBL" id="GLY85468.1"/>
    </source>
</evidence>
<gene>
    <name evidence="3" type="ORF">Airi02_033970</name>
</gene>
<dbReference type="InterPro" id="IPR010753">
    <property type="entry name" value="DUF1330"/>
</dbReference>
<dbReference type="Proteomes" id="UP001165074">
    <property type="component" value="Unassembled WGS sequence"/>
</dbReference>
<dbReference type="AlphaFoldDB" id="A0A9W6S1I2"/>
<accession>A0A9W6S1I2</accession>
<keyword evidence="4" id="KW-1185">Reference proteome</keyword>
<evidence type="ECO:0000259" key="2">
    <source>
        <dbReference type="Pfam" id="PF07045"/>
    </source>
</evidence>
<evidence type="ECO:0000313" key="4">
    <source>
        <dbReference type="Proteomes" id="UP001165074"/>
    </source>
</evidence>
<evidence type="ECO:0000256" key="1">
    <source>
        <dbReference type="SAM" id="MobiDB-lite"/>
    </source>
</evidence>
<reference evidence="3" key="1">
    <citation type="submission" date="2023-03" db="EMBL/GenBank/DDBJ databases">
        <title>Actinoallomurus iriomotensis NBRC 103684.</title>
        <authorList>
            <person name="Ichikawa N."/>
            <person name="Sato H."/>
            <person name="Tonouchi N."/>
        </authorList>
    </citation>
    <scope>NUCLEOTIDE SEQUENCE</scope>
    <source>
        <strain evidence="3">NBRC 103684</strain>
    </source>
</reference>
<dbReference type="Gene3D" id="3.30.70.100">
    <property type="match status" value="1"/>
</dbReference>
<organism evidence="3 4">
    <name type="scientific">Actinoallomurus iriomotensis</name>
    <dbReference type="NCBI Taxonomy" id="478107"/>
    <lineage>
        <taxon>Bacteria</taxon>
        <taxon>Bacillati</taxon>
        <taxon>Actinomycetota</taxon>
        <taxon>Actinomycetes</taxon>
        <taxon>Streptosporangiales</taxon>
        <taxon>Thermomonosporaceae</taxon>
        <taxon>Actinoallomurus</taxon>
    </lineage>
</organism>
<sequence length="196" mass="21221">MKHYPPEFTAEAVALYRSRPGATIRSIADDLGIDSEVAALRRRVRELEEERDILISTAHHNQPVPCEPSSEMPGDPSPGPINLSVDSKPGTLVRTPEVSMAKGYWVSVYRTIFDPEKLAAYNKLAGPAVKAGGGRVLARGGRVVAHDAGIAERTVLIEFDTFEQAVAAHESAAYQEALVALSDGVERDFRIVEGVD</sequence>
<name>A0A9W6S1I2_9ACTN</name>
<dbReference type="Pfam" id="PF07045">
    <property type="entry name" value="DUF1330"/>
    <property type="match status" value="1"/>
</dbReference>
<dbReference type="InterPro" id="IPR009057">
    <property type="entry name" value="Homeodomain-like_sf"/>
</dbReference>
<protein>
    <recommendedName>
        <fullName evidence="2">DUF1330 domain-containing protein</fullName>
    </recommendedName>
</protein>
<feature type="region of interest" description="Disordered" evidence="1">
    <location>
        <begin position="56"/>
        <end position="77"/>
    </location>
</feature>
<dbReference type="SUPFAM" id="SSF54909">
    <property type="entry name" value="Dimeric alpha+beta barrel"/>
    <property type="match status" value="1"/>
</dbReference>